<dbReference type="OrthoDB" id="1668230at2759"/>
<dbReference type="Pfam" id="PF14961">
    <property type="entry name" value="BROMI"/>
    <property type="match status" value="1"/>
</dbReference>
<protein>
    <submittedName>
        <fullName evidence="4">Protein broadmindedlike [Strongylocentrotus purpuratus]</fullName>
    </submittedName>
</protein>
<evidence type="ECO:0000259" key="2">
    <source>
        <dbReference type="Pfam" id="PF14961"/>
    </source>
</evidence>
<evidence type="ECO:0000256" key="1">
    <source>
        <dbReference type="SAM" id="Phobius"/>
    </source>
</evidence>
<feature type="domain" description="BROMI middle region" evidence="2">
    <location>
        <begin position="162"/>
        <end position="237"/>
    </location>
</feature>
<keyword evidence="1" id="KW-0472">Membrane</keyword>
<organism evidence="4">
    <name type="scientific">Lepeophtheirus salmonis</name>
    <name type="common">Salmon louse</name>
    <name type="synonym">Caligus salmonis</name>
    <dbReference type="NCBI Taxonomy" id="72036"/>
    <lineage>
        <taxon>Eukaryota</taxon>
        <taxon>Metazoa</taxon>
        <taxon>Ecdysozoa</taxon>
        <taxon>Arthropoda</taxon>
        <taxon>Crustacea</taxon>
        <taxon>Multicrustacea</taxon>
        <taxon>Hexanauplia</taxon>
        <taxon>Copepoda</taxon>
        <taxon>Siphonostomatoida</taxon>
        <taxon>Caligidae</taxon>
        <taxon>Lepeophtheirus</taxon>
    </lineage>
</organism>
<sequence>MPHNIKENLQAILLPMSHRELHGPNNLESINLSRTAPQYQNFILKQKSISSIGQSQIQQFLTPDEVNIISQKLLLPQTRISALQSLQTEEALHNVVEYWHSLKNGLFLSLIQPKTSSLSIKIHLRLMKFDHLSAKEAYINMTGAVMEIYESSSIQEQGVVILKALVEFNKEFPLSWNRYPLSYIEEMITSFMKLISILPKNKKIVPLQILCMVDPGSIWLREWFLSDFGRSLVLKLLPLNLLIYLATESTGLLKTYSSSDWEKISCTNKRTLDEPLLSYSVFLTGYNFIIQCLKYKKSRQKLMDELGKEFPLNVFKEIVCFIIKNPGIGPLDYITKSIIDVIAFNQKWMFEEYFLNSKILSKIIHSLKENPPNYSSRYPCLLLKQLSTIQSSEISFLIADEEIDNILRFCSTVFELSLKDVCDQDLMLDIIQLSSGYLSYYHNSVLKESSTLIELMCSKALTCNPVNIVSNKLNSVLVELFIKNPLHAKTISRHSELIDKFVKDFSCLRNHPRLWNVKIDLCISKKLLNLHDFNLVDYCVPWDENKESIPESNLEWILNVISSCKAPYGILNDLEELLESQIRLFTSLSYISLDVYVYLESVYGLRQRYMDLYSEIGQIIDEESLRIKYFCLYTASIGSLEEKNLAKLDINPESILNSTFGTKVIRDEENEDEEETDFLRYLEIQEEDNWLENARQRYENIPIDTNLSQRTLIKLFERLSAHELKRSGDNIKDTPKGKSTQLNHKEVLIIVSLFKNYKEIVNKKHDWEKDLIELHSQFGTPNSFNWLSASLYFSSSLDTTKRIMSLNSFQISRERLQYFSEMIIYHEDPFFFSYLTEKFILPSILFEKWISQSFFNILPWKEIRRYLALITLYGVQYMIFVCIAIFRHHRINFIKVIEDKKGQSEDITFVENISLFSVSEDFKIGAYLPYMKTLDRKYNNVSFSPHVSDN</sequence>
<name>A0A0K2TB51_LEPSM</name>
<evidence type="ECO:0000259" key="3">
    <source>
        <dbReference type="Pfam" id="PF23440"/>
    </source>
</evidence>
<dbReference type="Pfam" id="PF23440">
    <property type="entry name" value="BROMI_C"/>
    <property type="match status" value="1"/>
</dbReference>
<evidence type="ECO:0000313" key="4">
    <source>
        <dbReference type="EMBL" id="CDW23238.1"/>
    </source>
</evidence>
<keyword evidence="1" id="KW-1133">Transmembrane helix</keyword>
<proteinExistence type="predicted"/>
<dbReference type="AlphaFoldDB" id="A0A0K2TB51"/>
<accession>A0A0K2TB51</accession>
<dbReference type="InterPro" id="IPR032735">
    <property type="entry name" value="BROMI_M"/>
</dbReference>
<keyword evidence="1" id="KW-0812">Transmembrane</keyword>
<feature type="domain" description="BROMI C-terminal Rab TBC-like" evidence="3">
    <location>
        <begin position="818"/>
        <end position="941"/>
    </location>
</feature>
<dbReference type="InterPro" id="IPR055392">
    <property type="entry name" value="BROMI_C"/>
</dbReference>
<reference evidence="4" key="1">
    <citation type="submission" date="2014-05" db="EMBL/GenBank/DDBJ databases">
        <authorList>
            <person name="Chronopoulou M."/>
        </authorList>
    </citation>
    <scope>NUCLEOTIDE SEQUENCE</scope>
    <source>
        <tissue evidence="4">Whole organism</tissue>
    </source>
</reference>
<dbReference type="Gene3D" id="1.10.472.80">
    <property type="entry name" value="Ypt/Rab-GAP domain of gyp1p, domain 3"/>
    <property type="match status" value="1"/>
</dbReference>
<dbReference type="EMBL" id="HACA01005877">
    <property type="protein sequence ID" value="CDW23238.1"/>
    <property type="molecule type" value="Transcribed_RNA"/>
</dbReference>
<feature type="transmembrane region" description="Helical" evidence="1">
    <location>
        <begin position="866"/>
        <end position="886"/>
    </location>
</feature>